<dbReference type="AlphaFoldDB" id="A0A1S1N453"/>
<dbReference type="InterPro" id="IPR000014">
    <property type="entry name" value="PAS"/>
</dbReference>
<protein>
    <submittedName>
        <fullName evidence="5">GGDEF domain-containing protein</fullName>
    </submittedName>
</protein>
<dbReference type="InterPro" id="IPR035965">
    <property type="entry name" value="PAS-like_dom_sf"/>
</dbReference>
<dbReference type="SUPFAM" id="SSF141868">
    <property type="entry name" value="EAL domain-like"/>
    <property type="match status" value="1"/>
</dbReference>
<dbReference type="InterPro" id="IPR003018">
    <property type="entry name" value="GAF"/>
</dbReference>
<dbReference type="InterPro" id="IPR029787">
    <property type="entry name" value="Nucleotide_cyclase"/>
</dbReference>
<name>A0A1S1N453_9GAMM</name>
<dbReference type="CDD" id="cd00130">
    <property type="entry name" value="PAS"/>
    <property type="match status" value="1"/>
</dbReference>
<dbReference type="Proteomes" id="UP000180253">
    <property type="component" value="Unassembled WGS sequence"/>
</dbReference>
<dbReference type="PANTHER" id="PTHR44757">
    <property type="entry name" value="DIGUANYLATE CYCLASE DGCP"/>
    <property type="match status" value="1"/>
</dbReference>
<evidence type="ECO:0000259" key="3">
    <source>
        <dbReference type="PROSITE" id="PS50883"/>
    </source>
</evidence>
<dbReference type="Pfam" id="PF13426">
    <property type="entry name" value="PAS_9"/>
    <property type="match status" value="1"/>
</dbReference>
<evidence type="ECO:0000259" key="4">
    <source>
        <dbReference type="PROSITE" id="PS50887"/>
    </source>
</evidence>
<dbReference type="PROSITE" id="PS50113">
    <property type="entry name" value="PAC"/>
    <property type="match status" value="1"/>
</dbReference>
<dbReference type="STRING" id="327939.BIW53_18795"/>
<dbReference type="OrthoDB" id="1316910at2"/>
<dbReference type="SUPFAM" id="SSF55785">
    <property type="entry name" value="PYP-like sensor domain (PAS domain)"/>
    <property type="match status" value="1"/>
</dbReference>
<accession>A0A1S1N453</accession>
<dbReference type="InterPro" id="IPR029016">
    <property type="entry name" value="GAF-like_dom_sf"/>
</dbReference>
<dbReference type="Gene3D" id="3.30.70.270">
    <property type="match status" value="1"/>
</dbReference>
<dbReference type="InterPro" id="IPR043128">
    <property type="entry name" value="Rev_trsase/Diguanyl_cyclase"/>
</dbReference>
<dbReference type="SMART" id="SM00091">
    <property type="entry name" value="PAS"/>
    <property type="match status" value="2"/>
</dbReference>
<organism evidence="5 6">
    <name type="scientific">Pseudoalteromonas byunsanensis</name>
    <dbReference type="NCBI Taxonomy" id="327939"/>
    <lineage>
        <taxon>Bacteria</taxon>
        <taxon>Pseudomonadati</taxon>
        <taxon>Pseudomonadota</taxon>
        <taxon>Gammaproteobacteria</taxon>
        <taxon>Alteromonadales</taxon>
        <taxon>Pseudoalteromonadaceae</taxon>
        <taxon>Pseudoalteromonas</taxon>
    </lineage>
</organism>
<dbReference type="CDD" id="cd01948">
    <property type="entry name" value="EAL"/>
    <property type="match status" value="1"/>
</dbReference>
<evidence type="ECO:0000313" key="5">
    <source>
        <dbReference type="EMBL" id="OHU93411.1"/>
    </source>
</evidence>
<feature type="domain" description="GGDEF" evidence="4">
    <location>
        <begin position="442"/>
        <end position="575"/>
    </location>
</feature>
<sequence>MHLSISQFYSLQSSVQRYQFVLDTLNHHFSSNHCFIGKFIDEGKRVKTLHYLQHGECVDNFVYELDHTPCKDATCTQEVCTFEFDLQQRYPQDALLQTLNINSYIGLTLRAPNHQPIGILVCMFNHPKVFSEQEKMWFSELGHIVATELSHNLEMNAKERLLKQLATGERIAKLSSWTWYTKQGTHYFSQEMRNLLDTQEELVSLESFSASLQEPDKERLLEQMEHISNGMIDSFELVVSHKDKNQSNGLFHIVAEVEVNDSLQPERVMRATVQDITYTTALNRQLELTNVVFENASEAFMITDQHNKIVMVNRAFEAQTGYSAQELYGEDPSILSSGKQSKKFYQKMWQQLEQTGVWKGEIYNRRKNGQVFPEELILNAVKGENGEISNYVAIFRDITEWKRNEAQLTFYANHETLTGLLNRRSFMHTLEKSVLQSMSQSGASSLLFVGLDRFKEVNDIFGPQMGDKVLVTVADRLQKTLKRKDIASRYGGDEFALLVNNQTLNDTMAHAEYVKRVLSEPYVFDELTIELSASIGVAHSLVEENVNGATLVRNAAHALSTAKKQGRGRVALHNEAIQNAYIDKLKLKDKLKYALKHELLRVHYQPVIDVKSGQCAKFEALIRWHDEELGFISPARFIPIAEEFGLIHLLGQYVLRTSCRDLAMLHRQGFGHIGFSINRSINEFKASNNQLKLISEAIQDFALPFESITIEVTESMAANSYTWQVLQALSAKGVKVALDDFCTGYSSLSNLIDNPIDYVKIDKSFVDSMVEDSNKQVMIKCLIDLSSQLGIEVIAEGVEQQQQQGMLAEFGCHLIQGYFYSQAKPIEKCLEMLEREKRTDAQFA</sequence>
<comment type="caution">
    <text evidence="5">The sequence shown here is derived from an EMBL/GenBank/DDBJ whole genome shotgun (WGS) entry which is preliminary data.</text>
</comment>
<proteinExistence type="predicted"/>
<dbReference type="InterPro" id="IPR052155">
    <property type="entry name" value="Biofilm_reg_signaling"/>
</dbReference>
<dbReference type="PROSITE" id="PS50112">
    <property type="entry name" value="PAS"/>
    <property type="match status" value="1"/>
</dbReference>
<dbReference type="PROSITE" id="PS50887">
    <property type="entry name" value="GGDEF"/>
    <property type="match status" value="1"/>
</dbReference>
<dbReference type="SMART" id="SM00267">
    <property type="entry name" value="GGDEF"/>
    <property type="match status" value="1"/>
</dbReference>
<dbReference type="SUPFAM" id="SSF55073">
    <property type="entry name" value="Nucleotide cyclase"/>
    <property type="match status" value="1"/>
</dbReference>
<dbReference type="Gene3D" id="3.30.450.20">
    <property type="entry name" value="PAS domain"/>
    <property type="match status" value="1"/>
</dbReference>
<dbReference type="SMART" id="SM00052">
    <property type="entry name" value="EAL"/>
    <property type="match status" value="1"/>
</dbReference>
<gene>
    <name evidence="5" type="ORF">BIW53_18795</name>
</gene>
<reference evidence="5 6" key="1">
    <citation type="submission" date="2016-10" db="EMBL/GenBank/DDBJ databases">
        <title>Pseudoalteromonas amylolytica sp. nov., isolated from the surface seawater.</title>
        <authorList>
            <person name="Wu Y.-H."/>
            <person name="Cheng H."/>
            <person name="Jin X.-B."/>
            <person name="Wang C.-S."/>
            <person name="Xu X.-W."/>
        </authorList>
    </citation>
    <scope>NUCLEOTIDE SEQUENCE [LARGE SCALE GENOMIC DNA]</scope>
    <source>
        <strain evidence="5 6">JCM 12483</strain>
    </source>
</reference>
<feature type="domain" description="PAS" evidence="1">
    <location>
        <begin position="285"/>
        <end position="330"/>
    </location>
</feature>
<dbReference type="InterPro" id="IPR001610">
    <property type="entry name" value="PAC"/>
</dbReference>
<dbReference type="Pfam" id="PF00563">
    <property type="entry name" value="EAL"/>
    <property type="match status" value="1"/>
</dbReference>
<dbReference type="SUPFAM" id="SSF55781">
    <property type="entry name" value="GAF domain-like"/>
    <property type="match status" value="1"/>
</dbReference>
<dbReference type="InterPro" id="IPR000160">
    <property type="entry name" value="GGDEF_dom"/>
</dbReference>
<dbReference type="SMART" id="SM00086">
    <property type="entry name" value="PAC"/>
    <property type="match status" value="1"/>
</dbReference>
<feature type="domain" description="EAL" evidence="3">
    <location>
        <begin position="584"/>
        <end position="837"/>
    </location>
</feature>
<evidence type="ECO:0000259" key="1">
    <source>
        <dbReference type="PROSITE" id="PS50112"/>
    </source>
</evidence>
<dbReference type="InterPro" id="IPR035919">
    <property type="entry name" value="EAL_sf"/>
</dbReference>
<dbReference type="NCBIfam" id="TIGR00254">
    <property type="entry name" value="GGDEF"/>
    <property type="match status" value="1"/>
</dbReference>
<dbReference type="PANTHER" id="PTHR44757:SF2">
    <property type="entry name" value="BIOFILM ARCHITECTURE MAINTENANCE PROTEIN MBAA"/>
    <property type="match status" value="1"/>
</dbReference>
<dbReference type="Pfam" id="PF13185">
    <property type="entry name" value="GAF_2"/>
    <property type="match status" value="1"/>
</dbReference>
<dbReference type="EMBL" id="MNAN01000037">
    <property type="protein sequence ID" value="OHU93411.1"/>
    <property type="molecule type" value="Genomic_DNA"/>
</dbReference>
<dbReference type="InterPro" id="IPR000700">
    <property type="entry name" value="PAS-assoc_C"/>
</dbReference>
<dbReference type="Gene3D" id="3.20.20.450">
    <property type="entry name" value="EAL domain"/>
    <property type="match status" value="1"/>
</dbReference>
<evidence type="ECO:0000313" key="6">
    <source>
        <dbReference type="Proteomes" id="UP000180253"/>
    </source>
</evidence>
<dbReference type="PROSITE" id="PS50883">
    <property type="entry name" value="EAL"/>
    <property type="match status" value="1"/>
</dbReference>
<feature type="domain" description="PAC" evidence="2">
    <location>
        <begin position="358"/>
        <end position="410"/>
    </location>
</feature>
<dbReference type="Pfam" id="PF00990">
    <property type="entry name" value="GGDEF"/>
    <property type="match status" value="1"/>
</dbReference>
<dbReference type="CDD" id="cd01949">
    <property type="entry name" value="GGDEF"/>
    <property type="match status" value="1"/>
</dbReference>
<dbReference type="Gene3D" id="3.30.450.40">
    <property type="match status" value="1"/>
</dbReference>
<evidence type="ECO:0000259" key="2">
    <source>
        <dbReference type="PROSITE" id="PS50113"/>
    </source>
</evidence>
<keyword evidence="6" id="KW-1185">Reference proteome</keyword>
<dbReference type="RefSeq" id="WP_070993566.1">
    <property type="nucleotide sequence ID" value="NZ_CBCSHD010000012.1"/>
</dbReference>
<dbReference type="NCBIfam" id="TIGR00229">
    <property type="entry name" value="sensory_box"/>
    <property type="match status" value="1"/>
</dbReference>
<dbReference type="InterPro" id="IPR001633">
    <property type="entry name" value="EAL_dom"/>
</dbReference>